<dbReference type="AlphaFoldDB" id="A0AA40SZ13"/>
<keyword evidence="2" id="KW-1185">Reference proteome</keyword>
<protein>
    <submittedName>
        <fullName evidence="1">Uncharacterized protein</fullName>
    </submittedName>
</protein>
<gene>
    <name evidence="1" type="ORF">FNW02_19160</name>
</gene>
<evidence type="ECO:0000313" key="2">
    <source>
        <dbReference type="Proteomes" id="UP001165986"/>
    </source>
</evidence>
<evidence type="ECO:0000313" key="1">
    <source>
        <dbReference type="EMBL" id="MBD6617888.1"/>
    </source>
</evidence>
<reference evidence="1" key="1">
    <citation type="submission" date="2019-07" db="EMBL/GenBank/DDBJ databases">
        <title>Toxilogical consequences of a new and cryptic species of cyanobacteria (Komarekiella delphini-convector) recovered from the epidermis of a bottlenose dolphin and 1500 ft. in the air.</title>
        <authorList>
            <person name="Brown A.O."/>
            <person name="Dvorak P."/>
            <person name="Villanueva C.D."/>
            <person name="Foss A.J."/>
            <person name="Garvey A.D."/>
            <person name="Gibson Q.A."/>
            <person name="Johansen J.R."/>
            <person name="Casamatta D.A."/>
        </authorList>
    </citation>
    <scope>NUCLEOTIDE SEQUENCE</scope>
    <source>
        <strain evidence="1">SJRDD-AB1</strain>
    </source>
</reference>
<comment type="caution">
    <text evidence="1">The sequence shown here is derived from an EMBL/GenBank/DDBJ whole genome shotgun (WGS) entry which is preliminary data.</text>
</comment>
<proteinExistence type="predicted"/>
<dbReference type="EMBL" id="VJXY01000021">
    <property type="protein sequence ID" value="MBD6617888.1"/>
    <property type="molecule type" value="Genomic_DNA"/>
</dbReference>
<organism evidence="1 2">
    <name type="scientific">Komarekiella delphini-convector SJRDD-AB1</name>
    <dbReference type="NCBI Taxonomy" id="2593771"/>
    <lineage>
        <taxon>Bacteria</taxon>
        <taxon>Bacillati</taxon>
        <taxon>Cyanobacteriota</taxon>
        <taxon>Cyanophyceae</taxon>
        <taxon>Nostocales</taxon>
        <taxon>Nostocaceae</taxon>
        <taxon>Komarekiella</taxon>
        <taxon>Komarekiella delphini-convector</taxon>
    </lineage>
</organism>
<sequence>MVKDFVFCLQEAALSLIFKKSWTPKEPSECYVNPPCGCNNPGKNLKCEDCPYLEACLSNCRLEAAYRK</sequence>
<name>A0AA40SZ13_9NOST</name>
<accession>A0AA40SZ13</accession>
<dbReference type="Proteomes" id="UP001165986">
    <property type="component" value="Unassembled WGS sequence"/>
</dbReference>